<keyword evidence="3" id="KW-1185">Reference proteome</keyword>
<name>A0A1R3KLU6_9ROSI</name>
<comment type="caution">
    <text evidence="2">The sequence shown here is derived from an EMBL/GenBank/DDBJ whole genome shotgun (WGS) entry which is preliminary data.</text>
</comment>
<feature type="region of interest" description="Disordered" evidence="1">
    <location>
        <begin position="1"/>
        <end position="30"/>
    </location>
</feature>
<dbReference type="Proteomes" id="UP000187203">
    <property type="component" value="Unassembled WGS sequence"/>
</dbReference>
<proteinExistence type="predicted"/>
<evidence type="ECO:0000313" key="3">
    <source>
        <dbReference type="Proteomes" id="UP000187203"/>
    </source>
</evidence>
<evidence type="ECO:0000256" key="1">
    <source>
        <dbReference type="SAM" id="MobiDB-lite"/>
    </source>
</evidence>
<sequence>MVRVASGLGGNISSLCGNEKEGEESRSTGGFEETVVLEFSRIEMAALL</sequence>
<accession>A0A1R3KLU6</accession>
<reference evidence="3" key="1">
    <citation type="submission" date="2013-09" db="EMBL/GenBank/DDBJ databases">
        <title>Corchorus olitorius genome sequencing.</title>
        <authorList>
            <person name="Alam M."/>
            <person name="Haque M.S."/>
            <person name="Islam M.S."/>
            <person name="Emdad E.M."/>
            <person name="Islam M.M."/>
            <person name="Ahmed B."/>
            <person name="Halim A."/>
            <person name="Hossen Q.M.M."/>
            <person name="Hossain M.Z."/>
            <person name="Ahmed R."/>
            <person name="Khan M.M."/>
            <person name="Islam R."/>
            <person name="Rashid M.M."/>
            <person name="Khan S.A."/>
            <person name="Rahman M.S."/>
            <person name="Alam M."/>
            <person name="Yahiya A.S."/>
            <person name="Khan M.S."/>
            <person name="Azam M.S."/>
            <person name="Haque T."/>
            <person name="Lashkar M.Z.H."/>
            <person name="Akhand A.I."/>
            <person name="Morshed G."/>
            <person name="Roy S."/>
            <person name="Uddin K.S."/>
            <person name="Rabeya T."/>
            <person name="Hossain A.S."/>
            <person name="Chowdhury A."/>
            <person name="Snigdha A.R."/>
            <person name="Mortoza M.S."/>
            <person name="Matin S.A."/>
            <person name="Hoque S.M.E."/>
            <person name="Islam M.K."/>
            <person name="Roy D.K."/>
            <person name="Haider R."/>
            <person name="Moosa M.M."/>
            <person name="Elias S.M."/>
            <person name="Hasan A.M."/>
            <person name="Jahan S."/>
            <person name="Shafiuddin M."/>
            <person name="Mahmood N."/>
            <person name="Shommy N.S."/>
        </authorList>
    </citation>
    <scope>NUCLEOTIDE SEQUENCE [LARGE SCALE GENOMIC DNA]</scope>
    <source>
        <strain evidence="3">cv. O-4</strain>
    </source>
</reference>
<dbReference type="EMBL" id="AWUE01012916">
    <property type="protein sequence ID" value="OMP08063.1"/>
    <property type="molecule type" value="Genomic_DNA"/>
</dbReference>
<evidence type="ECO:0000313" key="2">
    <source>
        <dbReference type="EMBL" id="OMP08063.1"/>
    </source>
</evidence>
<dbReference type="AlphaFoldDB" id="A0A1R3KLU6"/>
<protein>
    <submittedName>
        <fullName evidence="2">Uncharacterized protein</fullName>
    </submittedName>
</protein>
<organism evidence="2 3">
    <name type="scientific">Corchorus olitorius</name>
    <dbReference type="NCBI Taxonomy" id="93759"/>
    <lineage>
        <taxon>Eukaryota</taxon>
        <taxon>Viridiplantae</taxon>
        <taxon>Streptophyta</taxon>
        <taxon>Embryophyta</taxon>
        <taxon>Tracheophyta</taxon>
        <taxon>Spermatophyta</taxon>
        <taxon>Magnoliopsida</taxon>
        <taxon>eudicotyledons</taxon>
        <taxon>Gunneridae</taxon>
        <taxon>Pentapetalae</taxon>
        <taxon>rosids</taxon>
        <taxon>malvids</taxon>
        <taxon>Malvales</taxon>
        <taxon>Malvaceae</taxon>
        <taxon>Grewioideae</taxon>
        <taxon>Apeibeae</taxon>
        <taxon>Corchorus</taxon>
    </lineage>
</organism>
<gene>
    <name evidence="2" type="ORF">COLO4_06811</name>
</gene>